<proteinExistence type="predicted"/>
<gene>
    <name evidence="1" type="ORF">CMC5_001340</name>
</gene>
<dbReference type="SUPFAM" id="SSF52091">
    <property type="entry name" value="SpoIIaa-like"/>
    <property type="match status" value="1"/>
</dbReference>
<dbReference type="AlphaFoldDB" id="A0A0K1E5Q6"/>
<reference evidence="1 2" key="1">
    <citation type="submission" date="2015-07" db="EMBL/GenBank/DDBJ databases">
        <title>Genome analysis of myxobacterium Chondromyces crocatus Cm c5 reveals a high potential for natural compound synthesis and the genetic basis for the loss of fruiting body formation.</title>
        <authorList>
            <person name="Zaburannyi N."/>
            <person name="Bunk B."/>
            <person name="Maier J."/>
            <person name="Overmann J."/>
            <person name="Mueller R."/>
        </authorList>
    </citation>
    <scope>NUCLEOTIDE SEQUENCE [LARGE SCALE GENOMIC DNA]</scope>
    <source>
        <strain evidence="1 2">Cm c5</strain>
    </source>
</reference>
<organism evidence="1 2">
    <name type="scientific">Chondromyces crocatus</name>
    <dbReference type="NCBI Taxonomy" id="52"/>
    <lineage>
        <taxon>Bacteria</taxon>
        <taxon>Pseudomonadati</taxon>
        <taxon>Myxococcota</taxon>
        <taxon>Polyangia</taxon>
        <taxon>Polyangiales</taxon>
        <taxon>Polyangiaceae</taxon>
        <taxon>Chondromyces</taxon>
    </lineage>
</organism>
<accession>A0A0K1E5Q6</accession>
<dbReference type="Proteomes" id="UP000067626">
    <property type="component" value="Chromosome"/>
</dbReference>
<sequence>MQSGKSPPTAPSRQNVRLSWLSEGLLEIMFQGRLDAEALEATVKQLAAMTEHTRLDSVLIDGLEVDGYTSHVGSPAGRVILLARQRGVREVVFVIGSDANRMIAASVAFASQVPLKVFPTRGEALAYLRV</sequence>
<protein>
    <recommendedName>
        <fullName evidence="3">STAS domain-containing protein</fullName>
    </recommendedName>
</protein>
<evidence type="ECO:0008006" key="3">
    <source>
        <dbReference type="Google" id="ProtNLM"/>
    </source>
</evidence>
<evidence type="ECO:0000313" key="2">
    <source>
        <dbReference type="Proteomes" id="UP000067626"/>
    </source>
</evidence>
<evidence type="ECO:0000313" key="1">
    <source>
        <dbReference type="EMBL" id="AKT36022.1"/>
    </source>
</evidence>
<keyword evidence="2" id="KW-1185">Reference proteome</keyword>
<dbReference type="EMBL" id="CP012159">
    <property type="protein sequence ID" value="AKT36022.1"/>
    <property type="molecule type" value="Genomic_DNA"/>
</dbReference>
<name>A0A0K1E5Q6_CHOCO</name>
<dbReference type="InterPro" id="IPR036513">
    <property type="entry name" value="STAS_dom_sf"/>
</dbReference>
<dbReference type="KEGG" id="ccro:CMC5_001340"/>